<evidence type="ECO:0000313" key="3">
    <source>
        <dbReference type="Proteomes" id="UP000037035"/>
    </source>
</evidence>
<proteinExistence type="predicted"/>
<comment type="caution">
    <text evidence="2">The sequence shown here is derived from an EMBL/GenBank/DDBJ whole genome shotgun (WGS) entry which is preliminary data.</text>
</comment>
<evidence type="ECO:0000256" key="1">
    <source>
        <dbReference type="SAM" id="MobiDB-lite"/>
    </source>
</evidence>
<keyword evidence="3" id="KW-1185">Reference proteome</keyword>
<dbReference type="OrthoDB" id="10252227at2759"/>
<protein>
    <submittedName>
        <fullName evidence="2">Uncharacterized protein</fullName>
    </submittedName>
</protein>
<dbReference type="STRING" id="27349.A0A0L6VQP4"/>
<accession>A0A0L6VQP4</accession>
<dbReference type="VEuPathDB" id="FungiDB:VP01_119g17"/>
<sequence length="160" mass="17760">MTREVKSRLNEVEGKALEPVPHLTKLITEVYSYGPLHEEPNSPGNKFQSQHHGSSKDLARLWDRLTTSTHLIETVYNDAGGTAASAGTIPQHRVLIFCQIKQMLDNIEHNPFKLEIPNVTYIYSQLRIPEGLHTDRVEAIKASAAVAANPMLPEVVIDAA</sequence>
<feature type="region of interest" description="Disordered" evidence="1">
    <location>
        <begin position="34"/>
        <end position="53"/>
    </location>
</feature>
<feature type="compositionally biased region" description="Polar residues" evidence="1">
    <location>
        <begin position="42"/>
        <end position="52"/>
    </location>
</feature>
<name>A0A0L6VQP4_9BASI</name>
<evidence type="ECO:0000313" key="2">
    <source>
        <dbReference type="EMBL" id="KNZ63006.1"/>
    </source>
</evidence>
<dbReference type="AlphaFoldDB" id="A0A0L6VQP4"/>
<organism evidence="2 3">
    <name type="scientific">Puccinia sorghi</name>
    <dbReference type="NCBI Taxonomy" id="27349"/>
    <lineage>
        <taxon>Eukaryota</taxon>
        <taxon>Fungi</taxon>
        <taxon>Dikarya</taxon>
        <taxon>Basidiomycota</taxon>
        <taxon>Pucciniomycotina</taxon>
        <taxon>Pucciniomycetes</taxon>
        <taxon>Pucciniales</taxon>
        <taxon>Pucciniaceae</taxon>
        <taxon>Puccinia</taxon>
    </lineage>
</organism>
<dbReference type="Proteomes" id="UP000037035">
    <property type="component" value="Unassembled WGS sequence"/>
</dbReference>
<dbReference type="EMBL" id="LAVV01002221">
    <property type="protein sequence ID" value="KNZ63006.1"/>
    <property type="molecule type" value="Genomic_DNA"/>
</dbReference>
<gene>
    <name evidence="2" type="ORF">VP01_119g17</name>
</gene>
<reference evidence="2 3" key="1">
    <citation type="submission" date="2015-08" db="EMBL/GenBank/DDBJ databases">
        <title>Next Generation Sequencing and Analysis of the Genome of Puccinia sorghi L Schw, the Causal Agent of Maize Common Rust.</title>
        <authorList>
            <person name="Rochi L."/>
            <person name="Burguener G."/>
            <person name="Darino M."/>
            <person name="Turjanski A."/>
            <person name="Kreff E."/>
            <person name="Dieguez M.J."/>
            <person name="Sacco F."/>
        </authorList>
    </citation>
    <scope>NUCLEOTIDE SEQUENCE [LARGE SCALE GENOMIC DNA]</scope>
    <source>
        <strain evidence="2 3">RO10H11247</strain>
    </source>
</reference>